<dbReference type="Pfam" id="PF14023">
    <property type="entry name" value="Bestrophin-like"/>
    <property type="match status" value="1"/>
</dbReference>
<comment type="caution">
    <text evidence="2">The sequence shown here is derived from an EMBL/GenBank/DDBJ whole genome shotgun (WGS) entry which is preliminary data.</text>
</comment>
<dbReference type="AlphaFoldDB" id="A0A1E3VNX2"/>
<sequence length="269" mass="29199">MTGLEIINAMPVWLLASLVIGASVAFSVGLQLAVRWTFGVKVIATNHEVAGFKYAVVGVAYSVLLAFVVVGVWQEFEDTKHAVDAEAERFYNLYRNSYNYPEADGAKIRSALMTYAVAVRDDDWPQMELGRHGSDEASEAYAKLSYTLGQIQSNDLALMPTILHGIDLLQQTADLRLERLSDVGGHMTPVIWGVLVLGGLITLAYPAFFATQKVGPQVLMTAGLAMIVGATFFLAIHLNFPFSGPVHITPDPIDAVIQRMKTEGPVGGE</sequence>
<evidence type="ECO:0000313" key="2">
    <source>
        <dbReference type="EMBL" id="ODR95192.1"/>
    </source>
</evidence>
<keyword evidence="1" id="KW-0812">Transmembrane</keyword>
<organism evidence="2 3">
    <name type="scientific">Methyloceanibacter stevinii</name>
    <dbReference type="NCBI Taxonomy" id="1774970"/>
    <lineage>
        <taxon>Bacteria</taxon>
        <taxon>Pseudomonadati</taxon>
        <taxon>Pseudomonadota</taxon>
        <taxon>Alphaproteobacteria</taxon>
        <taxon>Hyphomicrobiales</taxon>
        <taxon>Hyphomicrobiaceae</taxon>
        <taxon>Methyloceanibacter</taxon>
    </lineage>
</organism>
<keyword evidence="1" id="KW-1133">Transmembrane helix</keyword>
<feature type="transmembrane region" description="Helical" evidence="1">
    <location>
        <begin position="54"/>
        <end position="73"/>
    </location>
</feature>
<gene>
    <name evidence="2" type="ORF">AUC70_05655</name>
</gene>
<reference evidence="2 3" key="1">
    <citation type="journal article" date="2016" name="Environ. Microbiol.">
        <title>New Methyloceanibacter diversity from North Sea sediments includes methanotroph containing solely the soluble methane monooxygenase.</title>
        <authorList>
            <person name="Vekeman B."/>
            <person name="Kerckhof F.M."/>
            <person name="Cremers G."/>
            <person name="de Vos P."/>
            <person name="Vandamme P."/>
            <person name="Boon N."/>
            <person name="Op den Camp H.J."/>
            <person name="Heylen K."/>
        </authorList>
    </citation>
    <scope>NUCLEOTIDE SEQUENCE [LARGE SCALE GENOMIC DNA]</scope>
    <source>
        <strain evidence="2 3">R-67176</strain>
    </source>
</reference>
<protein>
    <recommendedName>
        <fullName evidence="4">DUF4239 domain-containing protein</fullName>
    </recommendedName>
</protein>
<feature type="transmembrane region" description="Helical" evidence="1">
    <location>
        <begin position="218"/>
        <end position="240"/>
    </location>
</feature>
<dbReference type="RefSeq" id="WP_069444484.1">
    <property type="nucleotide sequence ID" value="NZ_LPWE01000011.1"/>
</dbReference>
<evidence type="ECO:0000313" key="3">
    <source>
        <dbReference type="Proteomes" id="UP000094172"/>
    </source>
</evidence>
<accession>A0A1E3VNX2</accession>
<name>A0A1E3VNX2_9HYPH</name>
<dbReference type="EMBL" id="LPWE01000011">
    <property type="protein sequence ID" value="ODR95192.1"/>
    <property type="molecule type" value="Genomic_DNA"/>
</dbReference>
<dbReference type="Proteomes" id="UP000094172">
    <property type="component" value="Unassembled WGS sequence"/>
</dbReference>
<feature type="transmembrane region" description="Helical" evidence="1">
    <location>
        <begin position="12"/>
        <end position="34"/>
    </location>
</feature>
<dbReference type="InterPro" id="IPR025333">
    <property type="entry name" value="DUF4239"/>
</dbReference>
<keyword evidence="3" id="KW-1185">Reference proteome</keyword>
<proteinExistence type="predicted"/>
<feature type="transmembrane region" description="Helical" evidence="1">
    <location>
        <begin position="190"/>
        <end position="211"/>
    </location>
</feature>
<dbReference type="STRING" id="1774970.AUC70_05655"/>
<keyword evidence="1" id="KW-0472">Membrane</keyword>
<evidence type="ECO:0000256" key="1">
    <source>
        <dbReference type="SAM" id="Phobius"/>
    </source>
</evidence>
<evidence type="ECO:0008006" key="4">
    <source>
        <dbReference type="Google" id="ProtNLM"/>
    </source>
</evidence>